<dbReference type="EMBL" id="GBYX01475579">
    <property type="protein sequence ID" value="JAO06097.1"/>
    <property type="molecule type" value="Transcribed_RNA"/>
</dbReference>
<feature type="non-terminal residue" evidence="2">
    <location>
        <position position="109"/>
    </location>
</feature>
<name>A0A0S7EM04_9TELE</name>
<accession>A0A0S7EM04</accession>
<dbReference type="PANTHER" id="PTHR14113">
    <property type="entry name" value="PICCOLO/BASSOON"/>
    <property type="match status" value="1"/>
</dbReference>
<reference evidence="2" key="1">
    <citation type="submission" date="2014-12" db="EMBL/GenBank/DDBJ databases">
        <title>Parallel Evolution in Life History Adaptation Evident in the Tissue-Specific Poeciliopsis prolifica transcriptome.</title>
        <authorList>
            <person name="Jue N.K."/>
            <person name="Foley R.J."/>
            <person name="Obergfell C."/>
            <person name="Reznick D.N."/>
            <person name="O'Neill R.J."/>
            <person name="O'Neill M.J."/>
        </authorList>
    </citation>
    <scope>NUCLEOTIDE SEQUENCE</scope>
</reference>
<dbReference type="GO" id="GO:0030424">
    <property type="term" value="C:axon"/>
    <property type="evidence" value="ECO:0007669"/>
    <property type="project" value="TreeGrafter"/>
</dbReference>
<dbReference type="AlphaFoldDB" id="A0A0S7EM04"/>
<protein>
    <submittedName>
        <fullName evidence="2">BSN</fullName>
    </submittedName>
</protein>
<proteinExistence type="predicted"/>
<feature type="non-terminal residue" evidence="2">
    <location>
        <position position="1"/>
    </location>
</feature>
<gene>
    <name evidence="2" type="primary">BSN</name>
</gene>
<dbReference type="GO" id="GO:1904071">
    <property type="term" value="P:presynaptic active zone assembly"/>
    <property type="evidence" value="ECO:0007669"/>
    <property type="project" value="TreeGrafter"/>
</dbReference>
<organism evidence="2">
    <name type="scientific">Poeciliopsis prolifica</name>
    <name type="common">blackstripe livebearer</name>
    <dbReference type="NCBI Taxonomy" id="188132"/>
    <lineage>
        <taxon>Eukaryota</taxon>
        <taxon>Metazoa</taxon>
        <taxon>Chordata</taxon>
        <taxon>Craniata</taxon>
        <taxon>Vertebrata</taxon>
        <taxon>Euteleostomi</taxon>
        <taxon>Actinopterygii</taxon>
        <taxon>Neopterygii</taxon>
        <taxon>Teleostei</taxon>
        <taxon>Neoteleostei</taxon>
        <taxon>Acanthomorphata</taxon>
        <taxon>Ovalentaria</taxon>
        <taxon>Atherinomorphae</taxon>
        <taxon>Cyprinodontiformes</taxon>
        <taxon>Poeciliidae</taxon>
        <taxon>Poeciliinae</taxon>
        <taxon>Poeciliopsis</taxon>
    </lineage>
</organism>
<dbReference type="GO" id="GO:0098882">
    <property type="term" value="F:structural constituent of presynaptic active zone"/>
    <property type="evidence" value="ECO:0007669"/>
    <property type="project" value="TreeGrafter"/>
</dbReference>
<dbReference type="InterPro" id="IPR052098">
    <property type="entry name" value="Presynaptic_Scaffold_Bsn/Pclo"/>
</dbReference>
<feature type="region of interest" description="Disordered" evidence="1">
    <location>
        <begin position="84"/>
        <end position="109"/>
    </location>
</feature>
<dbReference type="GO" id="GO:0098978">
    <property type="term" value="C:glutamatergic synapse"/>
    <property type="evidence" value="ECO:0007669"/>
    <property type="project" value="TreeGrafter"/>
</dbReference>
<dbReference type="GO" id="GO:0098982">
    <property type="term" value="C:GABA-ergic synapse"/>
    <property type="evidence" value="ECO:0007669"/>
    <property type="project" value="TreeGrafter"/>
</dbReference>
<evidence type="ECO:0000313" key="2">
    <source>
        <dbReference type="EMBL" id="JAO06097.1"/>
    </source>
</evidence>
<dbReference type="GO" id="GO:0035418">
    <property type="term" value="P:protein localization to synapse"/>
    <property type="evidence" value="ECO:0007669"/>
    <property type="project" value="TreeGrafter"/>
</dbReference>
<evidence type="ECO:0000256" key="1">
    <source>
        <dbReference type="SAM" id="MobiDB-lite"/>
    </source>
</evidence>
<dbReference type="GO" id="GO:0048788">
    <property type="term" value="C:cytoskeleton of presynaptic active zone"/>
    <property type="evidence" value="ECO:0007669"/>
    <property type="project" value="TreeGrafter"/>
</dbReference>
<sequence length="109" mass="11698">ELKNKPTVVNLSTGKPHVMMVQLDENNTSKSGTVTQLVKREENPPVPPPPPPQVLDLTGQLKQENQVACCDVVYKLPFAGTCSGTFSQKPATVSSDKSPTTEMSQAAHP</sequence>
<dbReference type="PANTHER" id="PTHR14113:SF14">
    <property type="entry name" value="PROTEIN BASSOON"/>
    <property type="match status" value="1"/>
</dbReference>